<keyword evidence="7" id="KW-0206">Cytoskeleton</keyword>
<evidence type="ECO:0000256" key="7">
    <source>
        <dbReference type="ARBA" id="ARBA00023212"/>
    </source>
</evidence>
<reference evidence="12" key="1">
    <citation type="submission" date="2025-08" db="UniProtKB">
        <authorList>
            <consortium name="Ensembl"/>
        </authorList>
    </citation>
    <scope>IDENTIFICATION</scope>
</reference>
<evidence type="ECO:0008006" key="14">
    <source>
        <dbReference type="Google" id="ProtNLM"/>
    </source>
</evidence>
<evidence type="ECO:0000256" key="2">
    <source>
        <dbReference type="ARBA" id="ARBA00004245"/>
    </source>
</evidence>
<keyword evidence="13" id="KW-1185">Reference proteome</keyword>
<dbReference type="InterPro" id="IPR004273">
    <property type="entry name" value="Dynein_heavy_D6_P-loop"/>
</dbReference>
<dbReference type="PANTHER" id="PTHR22878:SF67">
    <property type="entry name" value="DYNEIN AXONEMAL HEAVY CHAIN 6"/>
    <property type="match status" value="1"/>
</dbReference>
<comment type="subcellular location">
    <subcellularLocation>
        <location evidence="1">Cell projection</location>
        <location evidence="1">Cilium</location>
    </subcellularLocation>
    <subcellularLocation>
        <location evidence="2">Cytoplasm</location>
        <location evidence="2">Cytoskeleton</location>
    </subcellularLocation>
</comment>
<evidence type="ECO:0000256" key="8">
    <source>
        <dbReference type="ARBA" id="ARBA00023273"/>
    </source>
</evidence>
<dbReference type="GO" id="GO:0008569">
    <property type="term" value="F:minus-end-directed microtubule motor activity"/>
    <property type="evidence" value="ECO:0007669"/>
    <property type="project" value="InterPro"/>
</dbReference>
<feature type="domain" description="Dynein heavy chain C-terminal" evidence="11">
    <location>
        <begin position="372"/>
        <end position="468"/>
    </location>
</feature>
<reference evidence="12" key="2">
    <citation type="submission" date="2025-09" db="UniProtKB">
        <authorList>
            <consortium name="Ensembl"/>
        </authorList>
    </citation>
    <scope>IDENTIFICATION</scope>
</reference>
<dbReference type="GO" id="GO:0030286">
    <property type="term" value="C:dynein complex"/>
    <property type="evidence" value="ECO:0007669"/>
    <property type="project" value="InterPro"/>
</dbReference>
<evidence type="ECO:0000256" key="1">
    <source>
        <dbReference type="ARBA" id="ARBA00004138"/>
    </source>
</evidence>
<dbReference type="InterPro" id="IPR041658">
    <property type="entry name" value="AAA_lid_11"/>
</dbReference>
<dbReference type="FunFam" id="3.10.490.20:FF:000005">
    <property type="entry name" value="Dynein axonemal heavy chain 6"/>
    <property type="match status" value="1"/>
</dbReference>
<dbReference type="GeneTree" id="ENSGT00940000154761"/>
<keyword evidence="8" id="KW-0966">Cell projection</keyword>
<evidence type="ECO:0000256" key="6">
    <source>
        <dbReference type="ARBA" id="ARBA00023069"/>
    </source>
</evidence>
<dbReference type="FunFam" id="3.40.50.300:FF:000362">
    <property type="entry name" value="Dynein, axonemal, heavy chain 6"/>
    <property type="match status" value="1"/>
</dbReference>
<dbReference type="GO" id="GO:0005929">
    <property type="term" value="C:cilium"/>
    <property type="evidence" value="ECO:0007669"/>
    <property type="project" value="UniProtKB-SubCell"/>
</dbReference>
<evidence type="ECO:0000313" key="13">
    <source>
        <dbReference type="Proteomes" id="UP000694406"/>
    </source>
</evidence>
<dbReference type="FunFam" id="1.10.8.720:FF:000007">
    <property type="entry name" value="Dynein axonemal heavy chain 6"/>
    <property type="match status" value="1"/>
</dbReference>
<evidence type="ECO:0000256" key="3">
    <source>
        <dbReference type="ARBA" id="ARBA00022490"/>
    </source>
</evidence>
<dbReference type="InterPro" id="IPR043160">
    <property type="entry name" value="Dynein_C_barrel"/>
</dbReference>
<dbReference type="Gene3D" id="1.20.1270.280">
    <property type="match status" value="1"/>
</dbReference>
<dbReference type="GO" id="GO:0007018">
    <property type="term" value="P:microtubule-based movement"/>
    <property type="evidence" value="ECO:0007669"/>
    <property type="project" value="InterPro"/>
</dbReference>
<evidence type="ECO:0000259" key="9">
    <source>
        <dbReference type="Pfam" id="PF03028"/>
    </source>
</evidence>
<dbReference type="Gene3D" id="1.10.8.720">
    <property type="entry name" value="Region D6 of dynein motor"/>
    <property type="match status" value="1"/>
</dbReference>
<evidence type="ECO:0000256" key="5">
    <source>
        <dbReference type="ARBA" id="ARBA00023054"/>
    </source>
</evidence>
<evidence type="ECO:0000259" key="11">
    <source>
        <dbReference type="Pfam" id="PF18199"/>
    </source>
</evidence>
<keyword evidence="5" id="KW-0175">Coiled coil</keyword>
<dbReference type="InterPro" id="IPR042219">
    <property type="entry name" value="AAA_lid_11_sf"/>
</dbReference>
<dbReference type="InterPro" id="IPR026983">
    <property type="entry name" value="DHC"/>
</dbReference>
<dbReference type="Ensembl" id="ENSLLTT00000022684.1">
    <property type="protein sequence ID" value="ENSLLTP00000021872.1"/>
    <property type="gene ID" value="ENSLLTG00000016312.1"/>
</dbReference>
<dbReference type="Pfam" id="PF18199">
    <property type="entry name" value="Dynein_C"/>
    <property type="match status" value="2"/>
</dbReference>
<feature type="domain" description="Dynein heavy chain region D6 P-loop" evidence="9">
    <location>
        <begin position="40"/>
        <end position="155"/>
    </location>
</feature>
<keyword evidence="6" id="KW-0969">Cilium</keyword>
<dbReference type="GO" id="GO:0000166">
    <property type="term" value="F:nucleotide binding"/>
    <property type="evidence" value="ECO:0007669"/>
    <property type="project" value="UniProtKB-KW"/>
</dbReference>
<sequence>MLLYSCIVSALTEFVMENLGKQFIENPPVDLATLYQDMSPATPLVFILSTGSDPMGAFQRFAKERDYSERVQSISLGQGQGPIAERMIKDALRTGNWVFLQNCHLAVSWMLPMEELIKTFTEPGATIHENFRLYLSSMPCTTFPVTVLQNSVKVTNEPPKGLRANIRRAFTEMTPTFFEENILGKIWRKIIFGICFFHAIIQERKKFGPLGWNICYEFNDSDRECALLNLNLYCQEGKIPWDALTYITGEITYGGRVTDAWDQRCLRTILKRFFSPETLGEEYKYSESGIYFAPVADSLQNFKEYIENLPLIDDPEIFGMHENANLRKETNTLISTILDVQPRTTAQGSGKSNDEIVHELASSILAKIPVLLFNFQNSLQTLNKAIAGFVVMSEEMERVYHSFLNNQVPGLWANAAYPSLKPLGGWVKDLVLRTSFIDFWLKRGQPKSFWISGFFFPQGFLTGLENQFSLPSPEDGVLVHGMFMDASRWDDEEMVIEDALPRQMNPMLPVIHFEPHQNYEPHPSLYHAPLYKTGARAGTLSTTGHSTNFVVTVLLPSKRPSDYWISKGSALLCQLNE</sequence>
<dbReference type="GO" id="GO:0051959">
    <property type="term" value="F:dynein light intermediate chain binding"/>
    <property type="evidence" value="ECO:0007669"/>
    <property type="project" value="InterPro"/>
</dbReference>
<dbReference type="Gene3D" id="3.40.50.300">
    <property type="entry name" value="P-loop containing nucleotide triphosphate hydrolases"/>
    <property type="match status" value="1"/>
</dbReference>
<organism evidence="12 13">
    <name type="scientific">Laticauda laticaudata</name>
    <name type="common">Blue-ringed sea krait</name>
    <name type="synonym">Blue-lipped sea krait</name>
    <dbReference type="NCBI Taxonomy" id="8630"/>
    <lineage>
        <taxon>Eukaryota</taxon>
        <taxon>Metazoa</taxon>
        <taxon>Chordata</taxon>
        <taxon>Craniata</taxon>
        <taxon>Vertebrata</taxon>
        <taxon>Euteleostomi</taxon>
        <taxon>Lepidosauria</taxon>
        <taxon>Squamata</taxon>
        <taxon>Bifurcata</taxon>
        <taxon>Unidentata</taxon>
        <taxon>Episquamata</taxon>
        <taxon>Toxicofera</taxon>
        <taxon>Serpentes</taxon>
        <taxon>Colubroidea</taxon>
        <taxon>Elapidae</taxon>
        <taxon>Laticaudinae</taxon>
        <taxon>Laticauda</taxon>
    </lineage>
</organism>
<dbReference type="Proteomes" id="UP000694406">
    <property type="component" value="Unplaced"/>
</dbReference>
<keyword evidence="3" id="KW-0963">Cytoplasm</keyword>
<dbReference type="Gene3D" id="3.10.490.20">
    <property type="match status" value="1"/>
</dbReference>
<evidence type="ECO:0000259" key="10">
    <source>
        <dbReference type="Pfam" id="PF18198"/>
    </source>
</evidence>
<dbReference type="InterPro" id="IPR027417">
    <property type="entry name" value="P-loop_NTPase"/>
</dbReference>
<proteinExistence type="predicted"/>
<dbReference type="PANTHER" id="PTHR22878">
    <property type="entry name" value="DYNEIN HEAVY CHAIN 6, AXONEMAL-LIKE-RELATED"/>
    <property type="match status" value="1"/>
</dbReference>
<evidence type="ECO:0000256" key="4">
    <source>
        <dbReference type="ARBA" id="ARBA00022741"/>
    </source>
</evidence>
<name>A0A8C5SQ28_LATLA</name>
<protein>
    <recommendedName>
        <fullName evidence="14">Dynein heavy chain</fullName>
    </recommendedName>
</protein>
<feature type="domain" description="Dynein heavy chain AAA lid" evidence="10">
    <location>
        <begin position="187"/>
        <end position="324"/>
    </location>
</feature>
<accession>A0A8C5SQ28</accession>
<dbReference type="InterPro" id="IPR041228">
    <property type="entry name" value="Dynein_C"/>
</dbReference>
<feature type="domain" description="Dynein heavy chain C-terminal" evidence="11">
    <location>
        <begin position="472"/>
        <end position="573"/>
    </location>
</feature>
<dbReference type="GO" id="GO:0045505">
    <property type="term" value="F:dynein intermediate chain binding"/>
    <property type="evidence" value="ECO:0007669"/>
    <property type="project" value="InterPro"/>
</dbReference>
<evidence type="ECO:0000313" key="12">
    <source>
        <dbReference type="Ensembl" id="ENSLLTP00000021872.1"/>
    </source>
</evidence>
<dbReference type="AlphaFoldDB" id="A0A8C5SQ28"/>
<keyword evidence="4" id="KW-0547">Nucleotide-binding</keyword>
<dbReference type="Pfam" id="PF18198">
    <property type="entry name" value="AAA_lid_11"/>
    <property type="match status" value="1"/>
</dbReference>
<dbReference type="Pfam" id="PF03028">
    <property type="entry name" value="Dynein_heavy"/>
    <property type="match status" value="1"/>
</dbReference>